<keyword evidence="5" id="KW-0808">Transferase</keyword>
<dbReference type="PANTHER" id="PTHR45436">
    <property type="entry name" value="SENSOR HISTIDINE KINASE YKOH"/>
    <property type="match status" value="1"/>
</dbReference>
<keyword evidence="6 10" id="KW-0812">Transmembrane</keyword>
<keyword evidence="9 10" id="KW-0472">Membrane</keyword>
<dbReference type="AlphaFoldDB" id="A0A0U3SYH8"/>
<evidence type="ECO:0000313" key="13">
    <source>
        <dbReference type="Proteomes" id="UP000059542"/>
    </source>
</evidence>
<dbReference type="SMART" id="SM00388">
    <property type="entry name" value="HisKA"/>
    <property type="match status" value="1"/>
</dbReference>
<dbReference type="SMART" id="SM00387">
    <property type="entry name" value="HATPase_c"/>
    <property type="match status" value="1"/>
</dbReference>
<evidence type="ECO:0000256" key="6">
    <source>
        <dbReference type="ARBA" id="ARBA00022692"/>
    </source>
</evidence>
<keyword evidence="7" id="KW-0418">Kinase</keyword>
<evidence type="ECO:0000256" key="8">
    <source>
        <dbReference type="ARBA" id="ARBA00022989"/>
    </source>
</evidence>
<feature type="transmembrane region" description="Helical" evidence="10">
    <location>
        <begin position="143"/>
        <end position="167"/>
    </location>
</feature>
<evidence type="ECO:0000256" key="3">
    <source>
        <dbReference type="ARBA" id="ARBA00012438"/>
    </source>
</evidence>
<dbReference type="Pfam" id="PF00512">
    <property type="entry name" value="HisKA"/>
    <property type="match status" value="1"/>
</dbReference>
<dbReference type="InterPro" id="IPR003594">
    <property type="entry name" value="HATPase_dom"/>
</dbReference>
<dbReference type="InterPro" id="IPR036890">
    <property type="entry name" value="HATPase_C_sf"/>
</dbReference>
<dbReference type="InterPro" id="IPR036097">
    <property type="entry name" value="HisK_dim/P_sf"/>
</dbReference>
<comment type="subcellular location">
    <subcellularLocation>
        <location evidence="2">Membrane</location>
    </subcellularLocation>
</comment>
<dbReference type="Pfam" id="PF02518">
    <property type="entry name" value="HATPase_c"/>
    <property type="match status" value="1"/>
</dbReference>
<dbReference type="GO" id="GO:0005886">
    <property type="term" value="C:plasma membrane"/>
    <property type="evidence" value="ECO:0007669"/>
    <property type="project" value="TreeGrafter"/>
</dbReference>
<dbReference type="InterPro" id="IPR005467">
    <property type="entry name" value="His_kinase_dom"/>
</dbReference>
<feature type="domain" description="Histidine kinase" evidence="11">
    <location>
        <begin position="226"/>
        <end position="442"/>
    </location>
</feature>
<dbReference type="PRINTS" id="PR00344">
    <property type="entry name" value="BCTRLSENSOR"/>
</dbReference>
<dbReference type="Proteomes" id="UP000059542">
    <property type="component" value="Chromosome"/>
</dbReference>
<feature type="transmembrane region" description="Helical" evidence="10">
    <location>
        <begin position="12"/>
        <end position="35"/>
    </location>
</feature>
<reference evidence="12 13" key="1">
    <citation type="submission" date="2015-12" db="EMBL/GenBank/DDBJ databases">
        <authorList>
            <person name="Shamseldin A."/>
            <person name="Moawad H."/>
            <person name="Abd El-Rahim W.M."/>
            <person name="Sadowsky M.J."/>
        </authorList>
    </citation>
    <scope>NUCLEOTIDE SEQUENCE [LARGE SCALE GENOMIC DNA]</scope>
    <source>
        <strain evidence="12 13">DG5B</strain>
    </source>
</reference>
<accession>A0A0U3SYH8</accession>
<sequence>MKLSTKFSLFNALSRVAILLLLVGVLPLVMSRLALVSTDHRLAQKKEKVLRLIRRNGISAFIEGGQSSYGSYNLLKEEFISLEAIPPGPRIDVIEDSKRAVEDEIVAYRVLSYSFPLGGKYYLLEIGRSTGSIGETERNFRHYALYILLVAVALTTLADLAFFRYLLEPFYTIIRQRLKNGHHPAAFNFAPIATSTDDFRYLDESLREMMTTIQASFTKERTFIADASHELLTPLAALQYRFDNMLVDESLSDENQLRVVDSQRTVHRLRTIIKSLLMISKIENDQFARTETVSLAELVAEVSEEVQDRLAVLDLTLKQEIHPDFVVTNCNRGLLFTLLFNLVGNAIKYNRQGGLIYLMGRPAPAGAGYVLEVRDTGLGIAKDQLPRLFHRFDKGATTTDPDSYGLGLSIARTIADLHGIGIEVNSIEGLGTSFLLTFPPPTEGQ</sequence>
<dbReference type="Gene3D" id="3.30.565.10">
    <property type="entry name" value="Histidine kinase-like ATPase, C-terminal domain"/>
    <property type="match status" value="1"/>
</dbReference>
<protein>
    <recommendedName>
        <fullName evidence="3">histidine kinase</fullName>
        <ecNumber evidence="3">2.7.13.3</ecNumber>
    </recommendedName>
</protein>
<gene>
    <name evidence="12" type="ORF">AUC43_11175</name>
</gene>
<dbReference type="RefSeq" id="WP_068193225.1">
    <property type="nucleotide sequence ID" value="NZ_CP013909.1"/>
</dbReference>
<dbReference type="SUPFAM" id="SSF47384">
    <property type="entry name" value="Homodimeric domain of signal transducing histidine kinase"/>
    <property type="match status" value="1"/>
</dbReference>
<dbReference type="Gene3D" id="1.10.287.130">
    <property type="match status" value="1"/>
</dbReference>
<evidence type="ECO:0000256" key="9">
    <source>
        <dbReference type="ARBA" id="ARBA00023136"/>
    </source>
</evidence>
<proteinExistence type="predicted"/>
<evidence type="ECO:0000259" key="11">
    <source>
        <dbReference type="PROSITE" id="PS50109"/>
    </source>
</evidence>
<name>A0A0U3SYH8_9BACT</name>
<dbReference type="InterPro" id="IPR004358">
    <property type="entry name" value="Sig_transdc_His_kin-like_C"/>
</dbReference>
<dbReference type="CDD" id="cd00082">
    <property type="entry name" value="HisKA"/>
    <property type="match status" value="1"/>
</dbReference>
<dbReference type="OrthoDB" id="1522504at2"/>
<dbReference type="SUPFAM" id="SSF55874">
    <property type="entry name" value="ATPase domain of HSP90 chaperone/DNA topoisomerase II/histidine kinase"/>
    <property type="match status" value="1"/>
</dbReference>
<keyword evidence="8 10" id="KW-1133">Transmembrane helix</keyword>
<dbReference type="PANTHER" id="PTHR45436:SF5">
    <property type="entry name" value="SENSOR HISTIDINE KINASE TRCS"/>
    <property type="match status" value="1"/>
</dbReference>
<dbReference type="EMBL" id="CP013909">
    <property type="protein sequence ID" value="ALW85603.1"/>
    <property type="molecule type" value="Genomic_DNA"/>
</dbReference>
<evidence type="ECO:0000256" key="5">
    <source>
        <dbReference type="ARBA" id="ARBA00022679"/>
    </source>
</evidence>
<dbReference type="InterPro" id="IPR050428">
    <property type="entry name" value="TCS_sensor_his_kinase"/>
</dbReference>
<evidence type="ECO:0000256" key="7">
    <source>
        <dbReference type="ARBA" id="ARBA00022777"/>
    </source>
</evidence>
<dbReference type="PROSITE" id="PS50109">
    <property type="entry name" value="HIS_KIN"/>
    <property type="match status" value="1"/>
</dbReference>
<evidence type="ECO:0000256" key="4">
    <source>
        <dbReference type="ARBA" id="ARBA00022553"/>
    </source>
</evidence>
<evidence type="ECO:0000256" key="2">
    <source>
        <dbReference type="ARBA" id="ARBA00004370"/>
    </source>
</evidence>
<dbReference type="GO" id="GO:0000155">
    <property type="term" value="F:phosphorelay sensor kinase activity"/>
    <property type="evidence" value="ECO:0007669"/>
    <property type="project" value="InterPro"/>
</dbReference>
<keyword evidence="4" id="KW-0597">Phosphoprotein</keyword>
<evidence type="ECO:0000256" key="1">
    <source>
        <dbReference type="ARBA" id="ARBA00000085"/>
    </source>
</evidence>
<evidence type="ECO:0000256" key="10">
    <source>
        <dbReference type="SAM" id="Phobius"/>
    </source>
</evidence>
<keyword evidence="13" id="KW-1185">Reference proteome</keyword>
<dbReference type="KEGG" id="hyg:AUC43_11175"/>
<dbReference type="EC" id="2.7.13.3" evidence="3"/>
<dbReference type="InterPro" id="IPR003661">
    <property type="entry name" value="HisK_dim/P_dom"/>
</dbReference>
<comment type="catalytic activity">
    <reaction evidence="1">
        <text>ATP + protein L-histidine = ADP + protein N-phospho-L-histidine.</text>
        <dbReference type="EC" id="2.7.13.3"/>
    </reaction>
</comment>
<organism evidence="12 13">
    <name type="scientific">Hymenobacter sedentarius</name>
    <dbReference type="NCBI Taxonomy" id="1411621"/>
    <lineage>
        <taxon>Bacteria</taxon>
        <taxon>Pseudomonadati</taxon>
        <taxon>Bacteroidota</taxon>
        <taxon>Cytophagia</taxon>
        <taxon>Cytophagales</taxon>
        <taxon>Hymenobacteraceae</taxon>
        <taxon>Hymenobacter</taxon>
    </lineage>
</organism>
<evidence type="ECO:0000313" key="12">
    <source>
        <dbReference type="EMBL" id="ALW85603.1"/>
    </source>
</evidence>
<dbReference type="STRING" id="1411621.AUC43_11175"/>